<reference evidence="1" key="2">
    <citation type="journal article" date="2015" name="Fish Shellfish Immunol.">
        <title>Early steps in the European eel (Anguilla anguilla)-Vibrio vulnificus interaction in the gills: Role of the RtxA13 toxin.</title>
        <authorList>
            <person name="Callol A."/>
            <person name="Pajuelo D."/>
            <person name="Ebbesson L."/>
            <person name="Teles M."/>
            <person name="MacKenzie S."/>
            <person name="Amaro C."/>
        </authorList>
    </citation>
    <scope>NUCLEOTIDE SEQUENCE</scope>
</reference>
<name>A0A0E9ULI9_ANGAN</name>
<dbReference type="AlphaFoldDB" id="A0A0E9ULI9"/>
<reference evidence="1" key="1">
    <citation type="submission" date="2014-11" db="EMBL/GenBank/DDBJ databases">
        <authorList>
            <person name="Amaro Gonzalez C."/>
        </authorList>
    </citation>
    <scope>NUCLEOTIDE SEQUENCE</scope>
</reference>
<organism evidence="1">
    <name type="scientific">Anguilla anguilla</name>
    <name type="common">European freshwater eel</name>
    <name type="synonym">Muraena anguilla</name>
    <dbReference type="NCBI Taxonomy" id="7936"/>
    <lineage>
        <taxon>Eukaryota</taxon>
        <taxon>Metazoa</taxon>
        <taxon>Chordata</taxon>
        <taxon>Craniata</taxon>
        <taxon>Vertebrata</taxon>
        <taxon>Euteleostomi</taxon>
        <taxon>Actinopterygii</taxon>
        <taxon>Neopterygii</taxon>
        <taxon>Teleostei</taxon>
        <taxon>Anguilliformes</taxon>
        <taxon>Anguillidae</taxon>
        <taxon>Anguilla</taxon>
    </lineage>
</organism>
<accession>A0A0E9ULI9</accession>
<protein>
    <submittedName>
        <fullName evidence="1">Uncharacterized protein</fullName>
    </submittedName>
</protein>
<dbReference type="EMBL" id="GBXM01042457">
    <property type="protein sequence ID" value="JAH66120.1"/>
    <property type="molecule type" value="Transcribed_RNA"/>
</dbReference>
<proteinExistence type="predicted"/>
<evidence type="ECO:0000313" key="1">
    <source>
        <dbReference type="EMBL" id="JAH66120.1"/>
    </source>
</evidence>
<sequence length="77" mass="8837">MWWVLKIKLRLTCFGSKIFIMSAQTIIHIHTVDRHQQLSFLWRACGRAPIFVFSPRVISVLATIASNEVTGVDQVPR</sequence>